<keyword evidence="3" id="KW-1185">Reference proteome</keyword>
<reference evidence="4" key="1">
    <citation type="submission" date="2025-08" db="UniProtKB">
        <authorList>
            <consortium name="RefSeq"/>
        </authorList>
    </citation>
    <scope>IDENTIFICATION</scope>
    <source>
        <tissue evidence="4">Gonads</tissue>
    </source>
</reference>
<feature type="compositionally biased region" description="Polar residues" evidence="2">
    <location>
        <begin position="70"/>
        <end position="82"/>
    </location>
</feature>
<accession>A0A1S3JPW3</accession>
<dbReference type="RefSeq" id="XP_013412176.1">
    <property type="nucleotide sequence ID" value="XM_013556722.1"/>
</dbReference>
<evidence type="ECO:0000256" key="1">
    <source>
        <dbReference type="SAM" id="Coils"/>
    </source>
</evidence>
<protein>
    <submittedName>
        <fullName evidence="4">Uncharacterized protein LOC106174941 isoform X2</fullName>
    </submittedName>
</protein>
<evidence type="ECO:0000313" key="3">
    <source>
        <dbReference type="Proteomes" id="UP000085678"/>
    </source>
</evidence>
<keyword evidence="1" id="KW-0175">Coiled coil</keyword>
<dbReference type="Proteomes" id="UP000085678">
    <property type="component" value="Unplaced"/>
</dbReference>
<feature type="compositionally biased region" description="Basic and acidic residues" evidence="2">
    <location>
        <begin position="83"/>
        <end position="96"/>
    </location>
</feature>
<organism evidence="3 4">
    <name type="scientific">Lingula anatina</name>
    <name type="common">Brachiopod</name>
    <name type="synonym">Lingula unguis</name>
    <dbReference type="NCBI Taxonomy" id="7574"/>
    <lineage>
        <taxon>Eukaryota</taxon>
        <taxon>Metazoa</taxon>
        <taxon>Spiralia</taxon>
        <taxon>Lophotrochozoa</taxon>
        <taxon>Brachiopoda</taxon>
        <taxon>Linguliformea</taxon>
        <taxon>Lingulata</taxon>
        <taxon>Lingulida</taxon>
        <taxon>Linguloidea</taxon>
        <taxon>Lingulidae</taxon>
        <taxon>Lingula</taxon>
    </lineage>
</organism>
<gene>
    <name evidence="4" type="primary">LOC106174941</name>
</gene>
<dbReference type="AlphaFoldDB" id="A0A1S3JPW3"/>
<feature type="compositionally biased region" description="Basic and acidic residues" evidence="2">
    <location>
        <begin position="120"/>
        <end position="135"/>
    </location>
</feature>
<feature type="region of interest" description="Disordered" evidence="2">
    <location>
        <begin position="61"/>
        <end position="160"/>
    </location>
</feature>
<feature type="region of interest" description="Disordered" evidence="2">
    <location>
        <begin position="21"/>
        <end position="48"/>
    </location>
</feature>
<name>A0A1S3JPW3_LINAN</name>
<proteinExistence type="predicted"/>
<feature type="coiled-coil region" evidence="1">
    <location>
        <begin position="438"/>
        <end position="501"/>
    </location>
</feature>
<evidence type="ECO:0000256" key="2">
    <source>
        <dbReference type="SAM" id="MobiDB-lite"/>
    </source>
</evidence>
<evidence type="ECO:0000313" key="4">
    <source>
        <dbReference type="RefSeq" id="XP_013412176.1"/>
    </source>
</evidence>
<dbReference type="GeneID" id="106174941"/>
<sequence length="1240" mass="140293">MGSGASKKKVINNRVEYDVQKHVADVGSKNVGDVTEKSRHDNSAPLIEDLEEVIEPAIRKEVAVPLGSAPRTSGSHDSSTQHQESRSDEKTESKDKEDDEGTEEVDISHEPNNATQPNEYLDREPNDKNLDDDFRSTCIANENETSPSDEDASPDALGVSKAKPETECIIAVEPTKEIKKPFKHVWQIFGMYASVVKENQAKNLPGVALKVGKELKAVEKELHERYKTRKELQYFAKIGLTTKCMKCCLVKAKIKDFLSVWQDSTGALALSLLLRRLKRQLEITKSYNETESMDLHNPLGNTKAEMVANLAGSGAEALDRADEFGLTNVGEHILEDALDLGDGLPYIKTVLSIIRSVYRIFKANATLLNDAMDLLRTIRNVEVILGGTIIAKDDKSAFLLEQLMDVLDQAEFYVIQCIMPDQNAVAKVLKATSRADTLQQLKEDIVKQLNQAMFAETMKQSEVLQTLDQKANKMLELKVTLEQIETNQRNQTNDIQEMKESLQQIMEGLTPSKYKPANGNYLEIGPYRVQVQGGRHFKTAEGEYVELGSGYNYRLLLRNGTKRKCQAEVHIDGHKIGVFALLGEEEYVIERPVGIQRRFMFYRTTTGAAIANSGIEAKRRENGVLECVFTPELLYTFKGRLRNYKGELSEVHTVDLSPDQQMEDFVRSVIASSTGFEQSADAYLLLCGERYWHIDNFDWGVKQLYNYWKGTASEYLLFIEIAKEVHIINPIDDENVEKESFTVGYTADVKEEVKARFNIPSLEDVSISDTKKADECEIYTVRILKVKVKVVNPPDTLTLYFFKSQDVKEMVEKELAINESSDQSIEIHHTKDSVHEHFVSDVTVVVNKDITLHVTAFDGRQDDVVVKTYSTIEQLMYQLKEQNLVESDSDGFKHSHKECQVNEVEYRWTESKSMYLALEGFSNGSTVVVKPTIFSYTIRYRGKGSEEELSIKIEAYKRVADLVERTEKECDEKGLNLPKGFFLVRGDSEILDTSMALRELGGSQDLTILAPQSDVSIVEYDTLEEIGTVSDVTVETTIQELLDKIRQLLGKREGNLDDASVEERHICIEFENNNSFTTFYNTMINDKDDLKDTLPVSLLIAAPPTVKMIESRPMEVTLDIFSENLSGSWQKKVITESCSTVALVLRRLIDGAVKTSETGNVVQDENEYKLRFLKPEWLFIRGTKTKIPFERRCLAQLGIGHESTIKLTDTSLYEIEEMEKLQAKLKMEMDDLDMEYGLHT</sequence>